<reference evidence="11 12" key="1">
    <citation type="journal article" date="2016" name="DNA Res.">
        <title>The draft genome of MD-2 pineapple using hybrid error correction of long reads.</title>
        <authorList>
            <person name="Redwan R.M."/>
            <person name="Saidin A."/>
            <person name="Kumar S.V."/>
        </authorList>
    </citation>
    <scope>NUCLEOTIDE SEQUENCE [LARGE SCALE GENOMIC DNA]</scope>
    <source>
        <strain evidence="12">cv. MD2</strain>
        <tissue evidence="11">Leaf</tissue>
    </source>
</reference>
<dbReference type="GO" id="GO:0016020">
    <property type="term" value="C:membrane"/>
    <property type="evidence" value="ECO:0007669"/>
    <property type="project" value="UniProtKB-SubCell"/>
</dbReference>
<evidence type="ECO:0000256" key="9">
    <source>
        <dbReference type="SAM" id="MobiDB-lite"/>
    </source>
</evidence>
<feature type="transmembrane region" description="Helical" evidence="10">
    <location>
        <begin position="281"/>
        <end position="304"/>
    </location>
</feature>
<feature type="transmembrane region" description="Helical" evidence="10">
    <location>
        <begin position="359"/>
        <end position="381"/>
    </location>
</feature>
<comment type="similarity">
    <text evidence="2">Belongs to the oligopeptide OPT transporter (TC 2.A.67.1) family.</text>
</comment>
<name>A0A199VA42_ANACO</name>
<dbReference type="AlphaFoldDB" id="A0A199VA42"/>
<evidence type="ECO:0000256" key="5">
    <source>
        <dbReference type="ARBA" id="ARBA00022856"/>
    </source>
</evidence>
<comment type="subcellular location">
    <subcellularLocation>
        <location evidence="1">Membrane</location>
        <topology evidence="1">Multi-pass membrane protein</topology>
    </subcellularLocation>
</comment>
<feature type="transmembrane region" description="Helical" evidence="10">
    <location>
        <begin position="608"/>
        <end position="626"/>
    </location>
</feature>
<comment type="caution">
    <text evidence="11">The sequence shown here is derived from an EMBL/GenBank/DDBJ whole genome shotgun (WGS) entry which is preliminary data.</text>
</comment>
<evidence type="ECO:0000256" key="6">
    <source>
        <dbReference type="ARBA" id="ARBA00022927"/>
    </source>
</evidence>
<gene>
    <name evidence="11" type="ORF">ACMD2_23207</name>
</gene>
<evidence type="ECO:0000313" key="11">
    <source>
        <dbReference type="EMBL" id="OAY73655.1"/>
    </source>
</evidence>
<feature type="region of interest" description="Disordered" evidence="9">
    <location>
        <begin position="658"/>
        <end position="700"/>
    </location>
</feature>
<organism evidence="11 12">
    <name type="scientific">Ananas comosus</name>
    <name type="common">Pineapple</name>
    <name type="synonym">Ananas ananas</name>
    <dbReference type="NCBI Taxonomy" id="4615"/>
    <lineage>
        <taxon>Eukaryota</taxon>
        <taxon>Viridiplantae</taxon>
        <taxon>Streptophyta</taxon>
        <taxon>Embryophyta</taxon>
        <taxon>Tracheophyta</taxon>
        <taxon>Spermatophyta</taxon>
        <taxon>Magnoliopsida</taxon>
        <taxon>Liliopsida</taxon>
        <taxon>Poales</taxon>
        <taxon>Bromeliaceae</taxon>
        <taxon>Bromelioideae</taxon>
        <taxon>Ananas</taxon>
    </lineage>
</organism>
<keyword evidence="7 10" id="KW-1133">Transmembrane helix</keyword>
<dbReference type="Pfam" id="PF03169">
    <property type="entry name" value="OPT"/>
    <property type="match status" value="1"/>
</dbReference>
<accession>A0A199VA42</accession>
<proteinExistence type="inferred from homology"/>
<dbReference type="InterPro" id="IPR004648">
    <property type="entry name" value="Oligpept_transpt"/>
</dbReference>
<keyword evidence="6" id="KW-0653">Protein transport</keyword>
<dbReference type="EMBL" id="LSRQ01002637">
    <property type="protein sequence ID" value="OAY73655.1"/>
    <property type="molecule type" value="Genomic_DNA"/>
</dbReference>
<keyword evidence="5" id="KW-0571">Peptide transport</keyword>
<feature type="transmembrane region" description="Helical" evidence="10">
    <location>
        <begin position="115"/>
        <end position="141"/>
    </location>
</feature>
<evidence type="ECO:0000256" key="8">
    <source>
        <dbReference type="ARBA" id="ARBA00023136"/>
    </source>
</evidence>
<protein>
    <submittedName>
        <fullName evidence="11">Oligopeptide transporter 5</fullName>
    </submittedName>
</protein>
<keyword evidence="8 10" id="KW-0472">Membrane</keyword>
<sequence>MRNSSCSRRAEEEINDSPIEEVRHIVSIADDPSQPVLTFRVWAVGILSCVMLAFINEFFSYRQNQLGIGTICVQIVSLPIGRFMAATLPTKPVKVPLTNWSFSFNPGPFNLKEHVLITIFAGAGASSVYALNIVAIVKAFYHRGLHPMAAMLLTQTTQLLGYGWAGLFRKYLVDSPYMWWPINLVQVSLFRALNEEEKRPKGRLSRLQFFLIVLTSSFAYYIVPSYFFPALSCLSVACWIWKDSVTAQQIGSGLRGLGIGSFALDWNTVAGFMGNPLATPAFAIINTLAGFFLMMYVITPIAYWQNAFNARHFPFFSNRVFDHFGKQYNTTRILDESTFSLDLAEYDSYSRINLSITFAYTYGFGFAGLMATLSHVALFHGRCSSSFSVPTLVAHLFCLSLRSIWEMWRRTTEKVSENFGDVHTRLMKKNYKAVPQWWFHLLLLVVLGLSLFACEGFNRQLQLPYWGLFLAMALALIFTLPVGVITATTNQQPGLNIITELIIGYLYPGKPLANVVFKTYGYISMAQALTFLADFKLGHYMKIPPRSMFFAQHGVVAADDGEGDLRRRQPAKAARGRARRRRVLQRVDHLGVVGPLRMFGRLGNYWKMNYFFLIGTLAPVPVWFLARCFPDKKWIRLINMPIILGGASIMFPTRASTSSCGGSPDSYSTTRSTGGTRGGGCATPTCSPRASTPASPSWGC</sequence>
<keyword evidence="3" id="KW-0813">Transport</keyword>
<feature type="compositionally biased region" description="Polar residues" evidence="9">
    <location>
        <begin position="684"/>
        <end position="700"/>
    </location>
</feature>
<dbReference type="PANTHER" id="PTHR22601">
    <property type="entry name" value="ISP4 LIKE PROTEIN"/>
    <property type="match status" value="1"/>
</dbReference>
<evidence type="ECO:0000313" key="12">
    <source>
        <dbReference type="Proteomes" id="UP000092600"/>
    </source>
</evidence>
<evidence type="ECO:0000256" key="4">
    <source>
        <dbReference type="ARBA" id="ARBA00022692"/>
    </source>
</evidence>
<feature type="transmembrane region" description="Helical" evidence="10">
    <location>
        <begin position="39"/>
        <end position="59"/>
    </location>
</feature>
<feature type="transmembrane region" description="Helical" evidence="10">
    <location>
        <begin position="465"/>
        <end position="487"/>
    </location>
</feature>
<evidence type="ECO:0000256" key="3">
    <source>
        <dbReference type="ARBA" id="ARBA00022448"/>
    </source>
</evidence>
<feature type="transmembrane region" description="Helical" evidence="10">
    <location>
        <begin position="437"/>
        <end position="453"/>
    </location>
</feature>
<feature type="transmembrane region" description="Helical" evidence="10">
    <location>
        <begin position="206"/>
        <end position="223"/>
    </location>
</feature>
<dbReference type="NCBIfam" id="TIGR00728">
    <property type="entry name" value="OPT_sfam"/>
    <property type="match status" value="1"/>
</dbReference>
<dbReference type="GO" id="GO:0035673">
    <property type="term" value="F:oligopeptide transmembrane transporter activity"/>
    <property type="evidence" value="ECO:0007669"/>
    <property type="project" value="InterPro"/>
</dbReference>
<dbReference type="NCBIfam" id="TIGR00727">
    <property type="entry name" value="ISP4_OPT"/>
    <property type="match status" value="1"/>
</dbReference>
<feature type="compositionally biased region" description="Polar residues" evidence="9">
    <location>
        <begin position="658"/>
        <end position="667"/>
    </location>
</feature>
<evidence type="ECO:0000256" key="7">
    <source>
        <dbReference type="ARBA" id="ARBA00022989"/>
    </source>
</evidence>
<feature type="transmembrane region" description="Helical" evidence="10">
    <location>
        <begin position="66"/>
        <end position="85"/>
    </location>
</feature>
<evidence type="ECO:0000256" key="1">
    <source>
        <dbReference type="ARBA" id="ARBA00004141"/>
    </source>
</evidence>
<dbReference type="GO" id="GO:0015031">
    <property type="term" value="P:protein transport"/>
    <property type="evidence" value="ECO:0007669"/>
    <property type="project" value="UniProtKB-KW"/>
</dbReference>
<keyword evidence="4 10" id="KW-0812">Transmembrane</keyword>
<evidence type="ECO:0000256" key="2">
    <source>
        <dbReference type="ARBA" id="ARBA00005484"/>
    </source>
</evidence>
<evidence type="ECO:0000256" key="10">
    <source>
        <dbReference type="SAM" id="Phobius"/>
    </source>
</evidence>
<dbReference type="Proteomes" id="UP000092600">
    <property type="component" value="Unassembled WGS sequence"/>
</dbReference>
<dbReference type="InterPro" id="IPR004813">
    <property type="entry name" value="OPT"/>
</dbReference>